<comment type="subcellular location">
    <subcellularLocation>
        <location evidence="1">Nucleus</location>
    </subcellularLocation>
</comment>
<dbReference type="InParanoid" id="G8ZY16"/>
<proteinExistence type="inferred from homology"/>
<dbReference type="Gene3D" id="3.40.50.1010">
    <property type="entry name" value="5'-nuclease"/>
    <property type="match status" value="1"/>
</dbReference>
<dbReference type="Proteomes" id="UP000005627">
    <property type="component" value="Chromosome 7"/>
</dbReference>
<dbReference type="InterPro" id="IPR002716">
    <property type="entry name" value="PIN_dom"/>
</dbReference>
<evidence type="ECO:0000256" key="1">
    <source>
        <dbReference type="ARBA" id="ARBA00004123"/>
    </source>
</evidence>
<evidence type="ECO:0000256" key="4">
    <source>
        <dbReference type="ARBA" id="ARBA00060839"/>
    </source>
</evidence>
<dbReference type="PANTHER" id="PTHR16161:SF0">
    <property type="entry name" value="TRANSCRIPTIONAL PROTEIN SWT1"/>
    <property type="match status" value="1"/>
</dbReference>
<dbReference type="RefSeq" id="XP_003682994.1">
    <property type="nucleotide sequence ID" value="XM_003682946.1"/>
</dbReference>
<dbReference type="GO" id="GO:0005737">
    <property type="term" value="C:cytoplasm"/>
    <property type="evidence" value="ECO:0007669"/>
    <property type="project" value="EnsemblFungi"/>
</dbReference>
<sequence>MVLPSIHASNEGKRSPKRRFEGTLKSSTSKITKSGSDDGGNHKYTVADIDQLIQNTPDEDCAMIDMQDEDDVQNVSKMLSNRRSSLIENQDEIPLSREDVDSRIPTLTPTRVKTLFVVDTNFLISHLGTLESLRRLGQSFHHQIVLPNTVIRELDGLKNSSREVQLSEGTESIGKLARRANDWIYKNFANLNSAVMGQKLGQAINPNCVKDDAILDCGLYFKEKMDCFVILLSNDKNLCVKALTENLLTVTFKKGMTAELIASMTYNENLSLFGPGAHNDEPMDDTQVSAANLIQRAAEVYREITTAVTEAIIHVINDEYGEDVDLLGFQADTLTDLLSATHCLEKFWISVFAEYFKRSRIKKNDWKGFPDCLTSLPTSFGDLKNLVNFWGEILKYLFMKRCDEDNENLEKSIQYWTHMSALGS</sequence>
<evidence type="ECO:0000256" key="5">
    <source>
        <dbReference type="ARBA" id="ARBA00074620"/>
    </source>
</evidence>
<dbReference type="GO" id="GO:0004521">
    <property type="term" value="F:RNA endonuclease activity"/>
    <property type="evidence" value="ECO:0007669"/>
    <property type="project" value="EnsemblFungi"/>
</dbReference>
<dbReference type="OrthoDB" id="2017974at2759"/>
<keyword evidence="9" id="KW-1185">Reference proteome</keyword>
<feature type="compositionally biased region" description="Low complexity" evidence="6">
    <location>
        <begin position="23"/>
        <end position="34"/>
    </location>
</feature>
<dbReference type="InterPro" id="IPR049014">
    <property type="entry name" value="SWT1_C"/>
</dbReference>
<feature type="compositionally biased region" description="Basic and acidic residues" evidence="6">
    <location>
        <begin position="10"/>
        <end position="22"/>
    </location>
</feature>
<dbReference type="FunFam" id="3.40.50.1010:FF:000045">
    <property type="entry name" value="Transcriptional protein swt1"/>
    <property type="match status" value="1"/>
</dbReference>
<dbReference type="AlphaFoldDB" id="G8ZY16"/>
<dbReference type="EMBL" id="HE616748">
    <property type="protein sequence ID" value="CCE93783.1"/>
    <property type="molecule type" value="Genomic_DNA"/>
</dbReference>
<protein>
    <recommendedName>
        <fullName evidence="5">Transcriptional protein SWT1</fullName>
    </recommendedName>
</protein>
<feature type="domain" description="PIN" evidence="7">
    <location>
        <begin position="114"/>
        <end position="240"/>
    </location>
</feature>
<name>G8ZY16_TORDE</name>
<evidence type="ECO:0000259" key="7">
    <source>
        <dbReference type="SMART" id="SM00670"/>
    </source>
</evidence>
<dbReference type="SMART" id="SM00670">
    <property type="entry name" value="PINc"/>
    <property type="match status" value="1"/>
</dbReference>
<dbReference type="FunCoup" id="G8ZY16">
    <property type="interactions" value="18"/>
</dbReference>
<dbReference type="CDD" id="cd18727">
    <property type="entry name" value="PIN_Swt1-like"/>
    <property type="match status" value="1"/>
</dbReference>
<dbReference type="KEGG" id="tdl:TDEL_0G04160"/>
<dbReference type="InterPro" id="IPR029060">
    <property type="entry name" value="PIN-like_dom_sf"/>
</dbReference>
<gene>
    <name evidence="8" type="primary">TDEL0G04160</name>
    <name evidence="8" type="ORF">TDEL_0G04160</name>
</gene>
<evidence type="ECO:0000256" key="3">
    <source>
        <dbReference type="ARBA" id="ARBA00023242"/>
    </source>
</evidence>
<organism evidence="8 9">
    <name type="scientific">Torulaspora delbrueckii</name>
    <name type="common">Yeast</name>
    <name type="synonym">Candida colliculosa</name>
    <dbReference type="NCBI Taxonomy" id="4950"/>
    <lineage>
        <taxon>Eukaryota</taxon>
        <taxon>Fungi</taxon>
        <taxon>Dikarya</taxon>
        <taxon>Ascomycota</taxon>
        <taxon>Saccharomycotina</taxon>
        <taxon>Saccharomycetes</taxon>
        <taxon>Saccharomycetales</taxon>
        <taxon>Saccharomycetaceae</taxon>
        <taxon>Torulaspora</taxon>
    </lineage>
</organism>
<evidence type="ECO:0000256" key="2">
    <source>
        <dbReference type="ARBA" id="ARBA00023163"/>
    </source>
</evidence>
<comment type="similarity">
    <text evidence="4">Belongs to the SWT1 family.</text>
</comment>
<dbReference type="SUPFAM" id="SSF88723">
    <property type="entry name" value="PIN domain-like"/>
    <property type="match status" value="1"/>
</dbReference>
<keyword evidence="2" id="KW-0804">Transcription</keyword>
<dbReference type="Pfam" id="PF13638">
    <property type="entry name" value="PIN_4"/>
    <property type="match status" value="1"/>
</dbReference>
<evidence type="ECO:0000313" key="9">
    <source>
        <dbReference type="Proteomes" id="UP000005627"/>
    </source>
</evidence>
<dbReference type="eggNOG" id="KOG4689">
    <property type="taxonomic scope" value="Eukaryota"/>
</dbReference>
<dbReference type="HOGENOM" id="CLU_048317_0_0_1"/>
<dbReference type="GO" id="GO:0071032">
    <property type="term" value="P:nuclear mRNA surveillance of mRNP export"/>
    <property type="evidence" value="ECO:0007669"/>
    <property type="project" value="EnsemblFungi"/>
</dbReference>
<evidence type="ECO:0000256" key="6">
    <source>
        <dbReference type="SAM" id="MobiDB-lite"/>
    </source>
</evidence>
<dbReference type="GeneID" id="11505157"/>
<dbReference type="GO" id="GO:0005634">
    <property type="term" value="C:nucleus"/>
    <property type="evidence" value="ECO:0007669"/>
    <property type="project" value="UniProtKB-SubCell"/>
</dbReference>
<feature type="region of interest" description="Disordered" evidence="6">
    <location>
        <begin position="1"/>
        <end position="43"/>
    </location>
</feature>
<accession>G8ZY16</accession>
<dbReference type="InterPro" id="IPR052626">
    <property type="entry name" value="SWT1_Regulator"/>
</dbReference>
<reference evidence="8 9" key="1">
    <citation type="journal article" date="2011" name="Proc. Natl. Acad. Sci. U.S.A.">
        <title>Evolutionary erosion of yeast sex chromosomes by mating-type switching accidents.</title>
        <authorList>
            <person name="Gordon J.L."/>
            <person name="Armisen D."/>
            <person name="Proux-Wera E."/>
            <person name="Oheigeartaigh S.S."/>
            <person name="Byrne K.P."/>
            <person name="Wolfe K.H."/>
        </authorList>
    </citation>
    <scope>NUCLEOTIDE SEQUENCE [LARGE SCALE GENOMIC DNA]</scope>
    <source>
        <strain evidence="9">ATCC 10662 / CBS 1146 / NBRC 0425 / NCYC 2629 / NRRL Y-866</strain>
    </source>
</reference>
<dbReference type="PANTHER" id="PTHR16161">
    <property type="entry name" value="TRANSCRIPTIONAL PROTEIN SWT1"/>
    <property type="match status" value="1"/>
</dbReference>
<evidence type="ECO:0000313" key="8">
    <source>
        <dbReference type="EMBL" id="CCE93783.1"/>
    </source>
</evidence>
<keyword evidence="3" id="KW-0539">Nucleus</keyword>
<dbReference type="Pfam" id="PF21693">
    <property type="entry name" value="SWT1_3rd"/>
    <property type="match status" value="1"/>
</dbReference>